<dbReference type="InterPro" id="IPR040213">
    <property type="entry name" value="GIR2-like"/>
</dbReference>
<dbReference type="SUPFAM" id="SSF54495">
    <property type="entry name" value="UBC-like"/>
    <property type="match status" value="1"/>
</dbReference>
<dbReference type="PANTHER" id="PTHR12292">
    <property type="entry name" value="RWD DOMAIN-CONTAINING PROTEIN"/>
    <property type="match status" value="1"/>
</dbReference>
<dbReference type="SMART" id="SM00591">
    <property type="entry name" value="RWD"/>
    <property type="match status" value="1"/>
</dbReference>
<dbReference type="Pfam" id="PF05773">
    <property type="entry name" value="RWD"/>
    <property type="match status" value="1"/>
</dbReference>
<dbReference type="PROSITE" id="PS50908">
    <property type="entry name" value="RWD"/>
    <property type="match status" value="1"/>
</dbReference>
<dbReference type="GO" id="GO:0033554">
    <property type="term" value="P:cellular response to stress"/>
    <property type="evidence" value="ECO:0007669"/>
    <property type="project" value="UniProtKB-ARBA"/>
</dbReference>
<dbReference type="OMA" id="QWDEHKK"/>
<evidence type="ECO:0000313" key="3">
    <source>
        <dbReference type="EMBL" id="CBJ31370.1"/>
    </source>
</evidence>
<evidence type="ECO:0000313" key="4">
    <source>
        <dbReference type="Proteomes" id="UP000002630"/>
    </source>
</evidence>
<organism evidence="3 4">
    <name type="scientific">Ectocarpus siliculosus</name>
    <name type="common">Brown alga</name>
    <name type="synonym">Conferva siliculosa</name>
    <dbReference type="NCBI Taxonomy" id="2880"/>
    <lineage>
        <taxon>Eukaryota</taxon>
        <taxon>Sar</taxon>
        <taxon>Stramenopiles</taxon>
        <taxon>Ochrophyta</taxon>
        <taxon>PX clade</taxon>
        <taxon>Phaeophyceae</taxon>
        <taxon>Ectocarpales</taxon>
        <taxon>Ectocarpaceae</taxon>
        <taxon>Ectocarpus</taxon>
    </lineage>
</organism>
<dbReference type="Proteomes" id="UP000002630">
    <property type="component" value="Linkage Group LG30"/>
</dbReference>
<dbReference type="OrthoDB" id="277175at2759"/>
<dbReference type="InterPro" id="IPR016135">
    <property type="entry name" value="UBQ-conjugating_enzyme/RWD"/>
</dbReference>
<dbReference type="eggNOG" id="KOG4018">
    <property type="taxonomic scope" value="Eukaryota"/>
</dbReference>
<dbReference type="AlphaFoldDB" id="D7FTA4"/>
<dbReference type="FunCoup" id="D7FTA4">
    <property type="interactions" value="234"/>
</dbReference>
<dbReference type="CDD" id="cd23823">
    <property type="entry name" value="RWD_GCN2"/>
    <property type="match status" value="1"/>
</dbReference>
<feature type="region of interest" description="Disordered" evidence="1">
    <location>
        <begin position="227"/>
        <end position="265"/>
    </location>
</feature>
<dbReference type="FunFam" id="3.10.110.10:FF:000050">
    <property type="entry name" value="eIF-2-alpha kinase GCN2"/>
    <property type="match status" value="1"/>
</dbReference>
<dbReference type="GO" id="GO:0009893">
    <property type="term" value="P:positive regulation of metabolic process"/>
    <property type="evidence" value="ECO:0007669"/>
    <property type="project" value="UniProtKB-ARBA"/>
</dbReference>
<dbReference type="Gene3D" id="3.10.110.10">
    <property type="entry name" value="Ubiquitin Conjugating Enzyme"/>
    <property type="match status" value="1"/>
</dbReference>
<feature type="compositionally biased region" description="Basic and acidic residues" evidence="1">
    <location>
        <begin position="139"/>
        <end position="160"/>
    </location>
</feature>
<dbReference type="GO" id="GO:0010468">
    <property type="term" value="P:regulation of gene expression"/>
    <property type="evidence" value="ECO:0007669"/>
    <property type="project" value="UniProtKB-ARBA"/>
</dbReference>
<gene>
    <name evidence="3" type="ORF">Esi_0248_0011</name>
</gene>
<evidence type="ECO:0000259" key="2">
    <source>
        <dbReference type="PROSITE" id="PS50908"/>
    </source>
</evidence>
<dbReference type="InParanoid" id="D7FTA4"/>
<feature type="region of interest" description="Disordered" evidence="1">
    <location>
        <begin position="139"/>
        <end position="169"/>
    </location>
</feature>
<protein>
    <recommendedName>
        <fullName evidence="2">RWD domain-containing protein</fullName>
    </recommendedName>
</protein>
<accession>D7FTA4</accession>
<reference evidence="3 4" key="1">
    <citation type="journal article" date="2010" name="Nature">
        <title>The Ectocarpus genome and the independent evolution of multicellularity in brown algae.</title>
        <authorList>
            <person name="Cock J.M."/>
            <person name="Sterck L."/>
            <person name="Rouze P."/>
            <person name="Scornet D."/>
            <person name="Allen A.E."/>
            <person name="Amoutzias G."/>
            <person name="Anthouard V."/>
            <person name="Artiguenave F."/>
            <person name="Aury J.M."/>
            <person name="Badger J.H."/>
            <person name="Beszteri B."/>
            <person name="Billiau K."/>
            <person name="Bonnet E."/>
            <person name="Bothwell J.H."/>
            <person name="Bowler C."/>
            <person name="Boyen C."/>
            <person name="Brownlee C."/>
            <person name="Carrano C.J."/>
            <person name="Charrier B."/>
            <person name="Cho G.Y."/>
            <person name="Coelho S.M."/>
            <person name="Collen J."/>
            <person name="Corre E."/>
            <person name="Da Silva C."/>
            <person name="Delage L."/>
            <person name="Delaroque N."/>
            <person name="Dittami S.M."/>
            <person name="Doulbeau S."/>
            <person name="Elias M."/>
            <person name="Farnham G."/>
            <person name="Gachon C.M."/>
            <person name="Gschloessl B."/>
            <person name="Heesch S."/>
            <person name="Jabbari K."/>
            <person name="Jubin C."/>
            <person name="Kawai H."/>
            <person name="Kimura K."/>
            <person name="Kloareg B."/>
            <person name="Kupper F.C."/>
            <person name="Lang D."/>
            <person name="Le Bail A."/>
            <person name="Leblanc C."/>
            <person name="Lerouge P."/>
            <person name="Lohr M."/>
            <person name="Lopez P.J."/>
            <person name="Martens C."/>
            <person name="Maumus F."/>
            <person name="Michel G."/>
            <person name="Miranda-Saavedra D."/>
            <person name="Morales J."/>
            <person name="Moreau H."/>
            <person name="Motomura T."/>
            <person name="Nagasato C."/>
            <person name="Napoli C.A."/>
            <person name="Nelson D.R."/>
            <person name="Nyvall-Collen P."/>
            <person name="Peters A.F."/>
            <person name="Pommier C."/>
            <person name="Potin P."/>
            <person name="Poulain J."/>
            <person name="Quesneville H."/>
            <person name="Read B."/>
            <person name="Rensing S.A."/>
            <person name="Ritter A."/>
            <person name="Rousvoal S."/>
            <person name="Samanta M."/>
            <person name="Samson G."/>
            <person name="Schroeder D.C."/>
            <person name="Segurens B."/>
            <person name="Strittmatter M."/>
            <person name="Tonon T."/>
            <person name="Tregear J.W."/>
            <person name="Valentin K."/>
            <person name="von Dassow P."/>
            <person name="Yamagishi T."/>
            <person name="Van de Peer Y."/>
            <person name="Wincker P."/>
        </authorList>
    </citation>
    <scope>NUCLEOTIDE SEQUENCE [LARGE SCALE GENOMIC DNA]</scope>
    <source>
        <strain evidence="4">Ec32 / CCAP1310/4</strain>
    </source>
</reference>
<dbReference type="GO" id="GO:0051246">
    <property type="term" value="P:regulation of protein metabolic process"/>
    <property type="evidence" value="ECO:0007669"/>
    <property type="project" value="UniProtKB-ARBA"/>
</dbReference>
<dbReference type="EMBL" id="FN648429">
    <property type="protein sequence ID" value="CBJ31370.1"/>
    <property type="molecule type" value="Genomic_DNA"/>
</dbReference>
<dbReference type="InterPro" id="IPR006575">
    <property type="entry name" value="RWD_dom"/>
</dbReference>
<dbReference type="STRING" id="2880.D7FTA4"/>
<name>D7FTA4_ECTSI</name>
<dbReference type="EMBL" id="FN649755">
    <property type="protein sequence ID" value="CBJ31370.1"/>
    <property type="molecule type" value="Genomic_DNA"/>
</dbReference>
<proteinExistence type="predicted"/>
<keyword evidence="4" id="KW-1185">Reference proteome</keyword>
<sequence length="265" mass="29734">MSGFETNHEEEQSMELEALEAIYADLFSIVSEKPLEWKVHLEPTEGGEGEVNHVGIDFTCRIPERYPDEAPGVEVEATKGLTPKQIEELQAVAQTQAEENVGMAMGYTIAESLKEWLADNNVPSAVDGSMHGEMLRRMAEGDRDRRKVEQVKEAEAKARAEDEEDDETIRRRRQIDGTPVTIESFKAWQTAFELEMRGGKAIAEEQVAKKPSGKEMFLRHLVAEEAEVAEGEEEEDDVMVGDEGAFLDEEDLDDLSDDEDDDDRA</sequence>
<evidence type="ECO:0000256" key="1">
    <source>
        <dbReference type="SAM" id="MobiDB-lite"/>
    </source>
</evidence>
<feature type="domain" description="RWD" evidence="2">
    <location>
        <begin position="14"/>
        <end position="120"/>
    </location>
</feature>